<dbReference type="InterPro" id="IPR029056">
    <property type="entry name" value="Ribokinase-like"/>
</dbReference>
<feature type="binding site" evidence="9">
    <location>
        <begin position="15"/>
        <end position="17"/>
    </location>
    <ligand>
        <name>substrate</name>
    </ligand>
</feature>
<dbReference type="PRINTS" id="PR00990">
    <property type="entry name" value="RIBOKINASE"/>
</dbReference>
<dbReference type="EMBL" id="VJMJ01000181">
    <property type="protein sequence ID" value="KAF0728203.1"/>
    <property type="molecule type" value="Genomic_DNA"/>
</dbReference>
<dbReference type="Proteomes" id="UP000481153">
    <property type="component" value="Unassembled WGS sequence"/>
</dbReference>
<evidence type="ECO:0000256" key="1">
    <source>
        <dbReference type="ARBA" id="ARBA00022679"/>
    </source>
</evidence>
<keyword evidence="1 9" id="KW-0808">Transferase</keyword>
<evidence type="ECO:0000313" key="12">
    <source>
        <dbReference type="Proteomes" id="UP000481153"/>
    </source>
</evidence>
<comment type="function">
    <text evidence="9">Catalyzes the phosphorylation of ribose at O-5 in a reaction requiring ATP and magnesium. The resulting D-ribose-5-phosphate can then be used either for sythesis of nucleotides, histidine, and tryptophan, or as a component of the pentose phosphate pathway.</text>
</comment>
<comment type="caution">
    <text evidence="9">Lacks conserved residue(s) required for the propagation of feature annotation.</text>
</comment>
<dbReference type="Pfam" id="PF00294">
    <property type="entry name" value="PfkB"/>
    <property type="match status" value="1"/>
</dbReference>
<feature type="binding site" evidence="9">
    <location>
        <begin position="227"/>
        <end position="232"/>
    </location>
    <ligand>
        <name>ATP</name>
        <dbReference type="ChEBI" id="CHEBI:30616"/>
    </ligand>
</feature>
<evidence type="ECO:0000256" key="9">
    <source>
        <dbReference type="HAMAP-Rule" id="MF_03215"/>
    </source>
</evidence>
<evidence type="ECO:0000256" key="2">
    <source>
        <dbReference type="ARBA" id="ARBA00022723"/>
    </source>
</evidence>
<organism evidence="11 12">
    <name type="scientific">Aphanomyces euteiches</name>
    <dbReference type="NCBI Taxonomy" id="100861"/>
    <lineage>
        <taxon>Eukaryota</taxon>
        <taxon>Sar</taxon>
        <taxon>Stramenopiles</taxon>
        <taxon>Oomycota</taxon>
        <taxon>Saprolegniomycetes</taxon>
        <taxon>Saprolegniales</taxon>
        <taxon>Verrucalvaceae</taxon>
        <taxon>Aphanomyces</taxon>
    </lineage>
</organism>
<feature type="binding site" evidence="9">
    <location>
        <begin position="43"/>
        <end position="47"/>
    </location>
    <ligand>
        <name>substrate</name>
    </ligand>
</feature>
<comment type="cofactor">
    <cofactor evidence="9">
        <name>Mg(2+)</name>
        <dbReference type="ChEBI" id="CHEBI:18420"/>
    </cofactor>
    <text evidence="9">Requires a divalent cation, most likely magnesium in vivo, as an electrophilic catalyst to aid phosphoryl group transfer. It is the chelate of the metal and the nucleotide that is the actual substrate.</text>
</comment>
<dbReference type="PANTHER" id="PTHR10584:SF166">
    <property type="entry name" value="RIBOKINASE"/>
    <property type="match status" value="1"/>
</dbReference>
<evidence type="ECO:0000259" key="10">
    <source>
        <dbReference type="Pfam" id="PF00294"/>
    </source>
</evidence>
<keyword evidence="3 9" id="KW-0547">Nucleotide-binding</keyword>
<keyword evidence="12" id="KW-1185">Reference proteome</keyword>
<dbReference type="GO" id="GO:0046872">
    <property type="term" value="F:metal ion binding"/>
    <property type="evidence" value="ECO:0007669"/>
    <property type="project" value="UniProtKB-KW"/>
</dbReference>
<feature type="binding site" evidence="9">
    <location>
        <position position="295"/>
    </location>
    <ligand>
        <name>K(+)</name>
        <dbReference type="ChEBI" id="CHEBI:29103"/>
    </ligand>
</feature>
<dbReference type="GO" id="GO:0005634">
    <property type="term" value="C:nucleus"/>
    <property type="evidence" value="ECO:0007669"/>
    <property type="project" value="UniProtKB-SubCell"/>
</dbReference>
<gene>
    <name evidence="11" type="ORF">Ae201684_014028</name>
</gene>
<dbReference type="CDD" id="cd01174">
    <property type="entry name" value="ribokinase"/>
    <property type="match status" value="1"/>
</dbReference>
<dbReference type="AlphaFoldDB" id="A0A6G0WLL5"/>
<sequence length="315" mass="33385">MTSAPPSVLVVGSINADIFLDVPRLPLHGETLAATGSRCLVGGKGSNQAVAASCTKVPTTFLGQFGSDYANLMKDYLANASVKLDPSCKVHSDIVSGQATIFLLPSGENAIVIVPGANAVWPTELSQEMKGSIARASVVALQCEIPAYVNKLVAMEAKAAGTKVVWDLGGEEREVDDTFLRFVDYMCPNETELKRLVGSSEPLETQEQVVNAAKPLQARFGVAVLVTRGSEGSLLLDKDGTLYSQASLPAQVRDTTGAGDCFRGTFAAMLAQQKSIPECLLYAAASSALCVQQYGAKMPSFEDTQQFLKTINVKI</sequence>
<feature type="binding site" evidence="9">
    <location>
        <position position="293"/>
    </location>
    <ligand>
        <name>K(+)</name>
        <dbReference type="ChEBI" id="CHEBI:29103"/>
    </ligand>
</feature>
<dbReference type="HAMAP" id="MF_01987">
    <property type="entry name" value="Ribokinase"/>
    <property type="match status" value="1"/>
</dbReference>
<feature type="binding site" evidence="9">
    <location>
        <position position="256"/>
    </location>
    <ligand>
        <name>K(+)</name>
        <dbReference type="ChEBI" id="CHEBI:29103"/>
    </ligand>
</feature>
<comment type="activity regulation">
    <text evidence="9">Activated by a monovalent cation that binds near, but not in, the active site. The most likely occupant of the site in vivo is potassium. Ion binding induces a conformational change that may alter substrate affinity.</text>
</comment>
<dbReference type="GO" id="GO:0019303">
    <property type="term" value="P:D-ribose catabolic process"/>
    <property type="evidence" value="ECO:0007669"/>
    <property type="project" value="UniProtKB-UniRule"/>
</dbReference>
<keyword evidence="9" id="KW-0963">Cytoplasm</keyword>
<feature type="binding site" evidence="9">
    <location>
        <position position="290"/>
    </location>
    <ligand>
        <name>K(+)</name>
        <dbReference type="ChEBI" id="CHEBI:29103"/>
    </ligand>
</feature>
<evidence type="ECO:0000256" key="4">
    <source>
        <dbReference type="ARBA" id="ARBA00022777"/>
    </source>
</evidence>
<dbReference type="InterPro" id="IPR011877">
    <property type="entry name" value="Ribokinase"/>
</dbReference>
<dbReference type="VEuPathDB" id="FungiDB:AeMF1_000990"/>
<keyword evidence="6 9" id="KW-0460">Magnesium</keyword>
<comment type="similarity">
    <text evidence="9">Belongs to the carbohydrate kinase PfkB family. Ribokinase subfamily.</text>
</comment>
<keyword evidence="5 9" id="KW-0067">ATP-binding</keyword>
<protein>
    <recommendedName>
        <fullName evidence="9">Ribokinase</fullName>
        <shortName evidence="9">RK</shortName>
        <ecNumber evidence="9">2.7.1.15</ecNumber>
    </recommendedName>
</protein>
<feature type="binding site" evidence="9">
    <location>
        <begin position="259"/>
        <end position="260"/>
    </location>
    <ligand>
        <name>ATP</name>
        <dbReference type="ChEBI" id="CHEBI:30616"/>
    </ligand>
</feature>
<keyword evidence="7 9" id="KW-0630">Potassium</keyword>
<evidence type="ECO:0000256" key="8">
    <source>
        <dbReference type="ARBA" id="ARBA00023277"/>
    </source>
</evidence>
<comment type="catalytic activity">
    <reaction evidence="9">
        <text>D-ribose + ATP = D-ribose 5-phosphate + ADP + H(+)</text>
        <dbReference type="Rhea" id="RHEA:13697"/>
        <dbReference type="ChEBI" id="CHEBI:15378"/>
        <dbReference type="ChEBI" id="CHEBI:30616"/>
        <dbReference type="ChEBI" id="CHEBI:47013"/>
        <dbReference type="ChEBI" id="CHEBI:78346"/>
        <dbReference type="ChEBI" id="CHEBI:456216"/>
        <dbReference type="EC" id="2.7.1.15"/>
    </reaction>
</comment>
<dbReference type="UniPathway" id="UPA00916">
    <property type="reaction ID" value="UER00889"/>
</dbReference>
<dbReference type="PANTHER" id="PTHR10584">
    <property type="entry name" value="SUGAR KINASE"/>
    <property type="match status" value="1"/>
</dbReference>
<keyword evidence="8 9" id="KW-0119">Carbohydrate metabolism</keyword>
<feature type="binding site" evidence="9">
    <location>
        <position position="189"/>
    </location>
    <ligand>
        <name>ATP</name>
        <dbReference type="ChEBI" id="CHEBI:30616"/>
    </ligand>
</feature>
<evidence type="ECO:0000256" key="3">
    <source>
        <dbReference type="ARBA" id="ARBA00022741"/>
    </source>
</evidence>
<comment type="subunit">
    <text evidence="9">Homodimer.</text>
</comment>
<feature type="domain" description="Carbohydrate kinase PfkB" evidence="10">
    <location>
        <begin position="7"/>
        <end position="298"/>
    </location>
</feature>
<evidence type="ECO:0000256" key="5">
    <source>
        <dbReference type="ARBA" id="ARBA00022840"/>
    </source>
</evidence>
<dbReference type="EC" id="2.7.1.15" evidence="9"/>
<comment type="subcellular location">
    <subcellularLocation>
        <location evidence="9">Cytoplasm</location>
    </subcellularLocation>
    <subcellularLocation>
        <location evidence="9">Nucleus</location>
    </subcellularLocation>
</comment>
<dbReference type="InterPro" id="IPR002139">
    <property type="entry name" value="Ribo/fructo_kinase"/>
</dbReference>
<keyword evidence="9" id="KW-0539">Nucleus</keyword>
<dbReference type="GO" id="GO:0004747">
    <property type="term" value="F:ribokinase activity"/>
    <property type="evidence" value="ECO:0007669"/>
    <property type="project" value="UniProtKB-UniRule"/>
</dbReference>
<feature type="binding site" evidence="9">
    <location>
        <position position="260"/>
    </location>
    <ligand>
        <name>substrate</name>
    </ligand>
</feature>
<comment type="pathway">
    <text evidence="9">Carbohydrate metabolism; D-ribose degradation; D-ribose 5-phosphate from beta-D-ribopyranose: step 2/2.</text>
</comment>
<keyword evidence="4 9" id="KW-0418">Kinase</keyword>
<accession>A0A6G0WLL5</accession>
<comment type="caution">
    <text evidence="11">The sequence shown here is derived from an EMBL/GenBank/DDBJ whole genome shotgun (WGS) entry which is preliminary data.</text>
</comment>
<dbReference type="Gene3D" id="3.40.1190.20">
    <property type="match status" value="1"/>
</dbReference>
<feature type="binding site" evidence="9">
    <location>
        <position position="254"/>
    </location>
    <ligand>
        <name>K(+)</name>
        <dbReference type="ChEBI" id="CHEBI:29103"/>
    </ligand>
</feature>
<name>A0A6G0WLL5_9STRA</name>
<feature type="active site" description="Proton acceptor" evidence="9">
    <location>
        <position position="260"/>
    </location>
</feature>
<evidence type="ECO:0000313" key="11">
    <source>
        <dbReference type="EMBL" id="KAF0728203.1"/>
    </source>
</evidence>
<keyword evidence="2 9" id="KW-0479">Metal-binding</keyword>
<dbReference type="InterPro" id="IPR011611">
    <property type="entry name" value="PfkB_dom"/>
</dbReference>
<dbReference type="GO" id="GO:0005737">
    <property type="term" value="C:cytoplasm"/>
    <property type="evidence" value="ECO:0007669"/>
    <property type="project" value="UniProtKB-SubCell"/>
</dbReference>
<evidence type="ECO:0000256" key="6">
    <source>
        <dbReference type="ARBA" id="ARBA00022842"/>
    </source>
</evidence>
<dbReference type="SUPFAM" id="SSF53613">
    <property type="entry name" value="Ribokinase-like"/>
    <property type="match status" value="1"/>
</dbReference>
<reference evidence="11 12" key="1">
    <citation type="submission" date="2019-07" db="EMBL/GenBank/DDBJ databases">
        <title>Genomics analysis of Aphanomyces spp. identifies a new class of oomycete effector associated with host adaptation.</title>
        <authorList>
            <person name="Gaulin E."/>
        </authorList>
    </citation>
    <scope>NUCLEOTIDE SEQUENCE [LARGE SCALE GENOMIC DNA]</scope>
    <source>
        <strain evidence="11 12">ATCC 201684</strain>
    </source>
</reference>
<dbReference type="GO" id="GO:0005524">
    <property type="term" value="F:ATP binding"/>
    <property type="evidence" value="ECO:0007669"/>
    <property type="project" value="UniProtKB-UniRule"/>
</dbReference>
<feature type="binding site" evidence="9">
    <location>
        <position position="144"/>
    </location>
    <ligand>
        <name>substrate</name>
    </ligand>
</feature>
<proteinExistence type="inferred from homology"/>
<evidence type="ECO:0000256" key="7">
    <source>
        <dbReference type="ARBA" id="ARBA00022958"/>
    </source>
</evidence>